<dbReference type="InterPro" id="IPR000120">
    <property type="entry name" value="Amidase"/>
</dbReference>
<reference evidence="2 3" key="1">
    <citation type="journal article" date="2019" name="Int. J. Syst. Evol. Microbiol.">
        <title>The Global Catalogue of Microorganisms (GCM) 10K type strain sequencing project: providing services to taxonomists for standard genome sequencing and annotation.</title>
        <authorList>
            <consortium name="The Broad Institute Genomics Platform"/>
            <consortium name="The Broad Institute Genome Sequencing Center for Infectious Disease"/>
            <person name="Wu L."/>
            <person name="Ma J."/>
        </authorList>
    </citation>
    <scope>NUCLEOTIDE SEQUENCE [LARGE SCALE GENOMIC DNA]</scope>
    <source>
        <strain evidence="2 3">JCM 15572</strain>
    </source>
</reference>
<accession>A0ABN2CJ63</accession>
<dbReference type="Gene3D" id="3.90.1300.10">
    <property type="entry name" value="Amidase signature (AS) domain"/>
    <property type="match status" value="1"/>
</dbReference>
<organism evidence="2 3">
    <name type="scientific">Kribbella hippodromi</name>
    <dbReference type="NCBI Taxonomy" id="434347"/>
    <lineage>
        <taxon>Bacteria</taxon>
        <taxon>Bacillati</taxon>
        <taxon>Actinomycetota</taxon>
        <taxon>Actinomycetes</taxon>
        <taxon>Propionibacteriales</taxon>
        <taxon>Kribbellaceae</taxon>
        <taxon>Kribbella</taxon>
    </lineage>
</organism>
<dbReference type="PANTHER" id="PTHR11895:SF176">
    <property type="entry name" value="AMIDASE AMID-RELATED"/>
    <property type="match status" value="1"/>
</dbReference>
<dbReference type="InterPro" id="IPR036928">
    <property type="entry name" value="AS_sf"/>
</dbReference>
<dbReference type="RefSeq" id="WP_344232658.1">
    <property type="nucleotide sequence ID" value="NZ_BAAAPH010000004.1"/>
</dbReference>
<keyword evidence="3" id="KW-1185">Reference proteome</keyword>
<evidence type="ECO:0000259" key="1">
    <source>
        <dbReference type="Pfam" id="PF01425"/>
    </source>
</evidence>
<dbReference type="Pfam" id="PF01425">
    <property type="entry name" value="Amidase"/>
    <property type="match status" value="1"/>
</dbReference>
<sequence>MTSSEERVRALWELAGLEPPADEARAIAGDHPKLRTQADALRRAVVEGLDVDGSIPTAFGEPAELGPQPSGPTAPTIQDTAAALRAGTTSAVELTTEVFARISRFGAALGAYVDTYRETALAAAERADRELASGTHLGPLHGIPLAVKDMIATAEGPTRANSLVPPPGWTYEGDAAVVARLRQAGAIIVGKATTSEYAVGPYDPTKGFLRPRNAWDPERFAGSSSSGTAVAVAAGLALGGLGTDSGGSIRHPAALNGVTGLKPTYGQVSTAGVVPLAPTLDTVGPIARSAWDCAVLLQAMTGDAGVLTALDGSARDLRIGVPKRYFFDSANVSGPVKAAVEAAISVLSAAGATVTEVDLPNADMAKMANHIVLLSEGFAHHQRSLIDHWPEYGKPLRALFARGATFTAADYVNARRMAGVFGEVAAYALRDCDVLITPTLPTGAARLDETDPTGMHGWASAMFTPQWNLTGLPSCAVPIGFDHNHMPLSMQLIAPHHAEPTLLRTADAYQQLTSFHLLTPPERPATVSS</sequence>
<feature type="domain" description="Amidase" evidence="1">
    <location>
        <begin position="93"/>
        <end position="503"/>
    </location>
</feature>
<gene>
    <name evidence="2" type="ORF">GCM10009804_15380</name>
</gene>
<name>A0ABN2CJ63_9ACTN</name>
<dbReference type="PANTHER" id="PTHR11895">
    <property type="entry name" value="TRANSAMIDASE"/>
    <property type="match status" value="1"/>
</dbReference>
<evidence type="ECO:0000313" key="2">
    <source>
        <dbReference type="EMBL" id="GAA1559459.1"/>
    </source>
</evidence>
<dbReference type="SUPFAM" id="SSF75304">
    <property type="entry name" value="Amidase signature (AS) enzymes"/>
    <property type="match status" value="1"/>
</dbReference>
<evidence type="ECO:0000313" key="3">
    <source>
        <dbReference type="Proteomes" id="UP001501705"/>
    </source>
</evidence>
<protein>
    <submittedName>
        <fullName evidence="2">Asp-tRNA(Asn)/Glu-tRNA(Gln) amidotransferase GatCAB subunit A</fullName>
    </submittedName>
</protein>
<dbReference type="InterPro" id="IPR023631">
    <property type="entry name" value="Amidase_dom"/>
</dbReference>
<dbReference type="EMBL" id="BAAAPH010000004">
    <property type="protein sequence ID" value="GAA1559459.1"/>
    <property type="molecule type" value="Genomic_DNA"/>
</dbReference>
<dbReference type="Proteomes" id="UP001501705">
    <property type="component" value="Unassembled WGS sequence"/>
</dbReference>
<proteinExistence type="predicted"/>
<comment type="caution">
    <text evidence="2">The sequence shown here is derived from an EMBL/GenBank/DDBJ whole genome shotgun (WGS) entry which is preliminary data.</text>
</comment>